<name>A0A2S6N9Q6_RHOGL</name>
<dbReference type="OrthoDB" id="9799347at2"/>
<protein>
    <recommendedName>
        <fullName evidence="4">Thioredoxin domain-containing protein</fullName>
    </recommendedName>
</protein>
<organism evidence="5 6">
    <name type="scientific">Rhodopila globiformis</name>
    <name type="common">Rhodopseudomonas globiformis</name>
    <dbReference type="NCBI Taxonomy" id="1071"/>
    <lineage>
        <taxon>Bacteria</taxon>
        <taxon>Pseudomonadati</taxon>
        <taxon>Pseudomonadota</taxon>
        <taxon>Alphaproteobacteria</taxon>
        <taxon>Acetobacterales</taxon>
        <taxon>Acetobacteraceae</taxon>
        <taxon>Rhodopila</taxon>
    </lineage>
</organism>
<dbReference type="InterPro" id="IPR017937">
    <property type="entry name" value="Thioredoxin_CS"/>
</dbReference>
<dbReference type="InterPro" id="IPR013740">
    <property type="entry name" value="Redoxin"/>
</dbReference>
<reference evidence="5 6" key="1">
    <citation type="journal article" date="2018" name="Arch. Microbiol.">
        <title>New insights into the metabolic potential of the phototrophic purple bacterium Rhodopila globiformis DSM 161(T) from its draft genome sequence and evidence for a vanadium-dependent nitrogenase.</title>
        <authorList>
            <person name="Imhoff J.F."/>
            <person name="Rahn T."/>
            <person name="Kunzel S."/>
            <person name="Neulinger S.C."/>
        </authorList>
    </citation>
    <scope>NUCLEOTIDE SEQUENCE [LARGE SCALE GENOMIC DNA]</scope>
    <source>
        <strain evidence="5 6">DSM 161</strain>
    </source>
</reference>
<sequence length="177" mass="18236">MVLGAAAGTLAATALPRKPLAADLPSLAQELKPVSPPAPPPDGVFVAADGSRHHLSEFKGRGMVVNLWATWCAPCVAEMPSLAALSKALAPQDIAVLPLSSDRGGADAVRAWFQEHAITGLPVLLDPKGALARAFNARGIPTTVVINTAGLMVARLEGAADWAAPESRALVRKLAES</sequence>
<evidence type="ECO:0000256" key="2">
    <source>
        <dbReference type="ARBA" id="ARBA00022748"/>
    </source>
</evidence>
<evidence type="ECO:0000256" key="3">
    <source>
        <dbReference type="ARBA" id="ARBA00023284"/>
    </source>
</evidence>
<evidence type="ECO:0000313" key="6">
    <source>
        <dbReference type="Proteomes" id="UP000239724"/>
    </source>
</evidence>
<dbReference type="SUPFAM" id="SSF52833">
    <property type="entry name" value="Thioredoxin-like"/>
    <property type="match status" value="1"/>
</dbReference>
<evidence type="ECO:0000256" key="1">
    <source>
        <dbReference type="ARBA" id="ARBA00004196"/>
    </source>
</evidence>
<dbReference type="PANTHER" id="PTHR42852">
    <property type="entry name" value="THIOL:DISULFIDE INTERCHANGE PROTEIN DSBE"/>
    <property type="match status" value="1"/>
</dbReference>
<dbReference type="GO" id="GO:0015036">
    <property type="term" value="F:disulfide oxidoreductase activity"/>
    <property type="evidence" value="ECO:0007669"/>
    <property type="project" value="UniProtKB-ARBA"/>
</dbReference>
<dbReference type="Pfam" id="PF08534">
    <property type="entry name" value="Redoxin"/>
    <property type="match status" value="1"/>
</dbReference>
<keyword evidence="3" id="KW-0676">Redox-active center</keyword>
<comment type="caution">
    <text evidence="5">The sequence shown here is derived from an EMBL/GenBank/DDBJ whole genome shotgun (WGS) entry which is preliminary data.</text>
</comment>
<dbReference type="InterPro" id="IPR013766">
    <property type="entry name" value="Thioredoxin_domain"/>
</dbReference>
<keyword evidence="6" id="KW-1185">Reference proteome</keyword>
<dbReference type="GO" id="GO:0017004">
    <property type="term" value="P:cytochrome complex assembly"/>
    <property type="evidence" value="ECO:0007669"/>
    <property type="project" value="UniProtKB-KW"/>
</dbReference>
<dbReference type="PANTHER" id="PTHR42852:SF18">
    <property type="entry name" value="CHROMOSOME UNDETERMINED SCAFFOLD_47, WHOLE GENOME SHOTGUN SEQUENCE"/>
    <property type="match status" value="1"/>
</dbReference>
<gene>
    <name evidence="5" type="ORF">CCS01_17515</name>
</gene>
<dbReference type="PROSITE" id="PS00194">
    <property type="entry name" value="THIOREDOXIN_1"/>
    <property type="match status" value="1"/>
</dbReference>
<evidence type="ECO:0000313" key="5">
    <source>
        <dbReference type="EMBL" id="PPQ31327.1"/>
    </source>
</evidence>
<dbReference type="GO" id="GO:0030313">
    <property type="term" value="C:cell envelope"/>
    <property type="evidence" value="ECO:0007669"/>
    <property type="project" value="UniProtKB-SubCell"/>
</dbReference>
<evidence type="ECO:0000259" key="4">
    <source>
        <dbReference type="PROSITE" id="PS51352"/>
    </source>
</evidence>
<dbReference type="Proteomes" id="UP000239724">
    <property type="component" value="Unassembled WGS sequence"/>
</dbReference>
<dbReference type="AlphaFoldDB" id="A0A2S6N9Q6"/>
<dbReference type="EMBL" id="NHRY01000192">
    <property type="protein sequence ID" value="PPQ31327.1"/>
    <property type="molecule type" value="Genomic_DNA"/>
</dbReference>
<dbReference type="Gene3D" id="3.40.30.10">
    <property type="entry name" value="Glutaredoxin"/>
    <property type="match status" value="1"/>
</dbReference>
<keyword evidence="2" id="KW-0201">Cytochrome c-type biogenesis</keyword>
<dbReference type="InterPro" id="IPR036249">
    <property type="entry name" value="Thioredoxin-like_sf"/>
</dbReference>
<dbReference type="PROSITE" id="PS51352">
    <property type="entry name" value="THIOREDOXIN_2"/>
    <property type="match status" value="1"/>
</dbReference>
<dbReference type="InterPro" id="IPR050553">
    <property type="entry name" value="Thioredoxin_ResA/DsbE_sf"/>
</dbReference>
<dbReference type="CDD" id="cd02966">
    <property type="entry name" value="TlpA_like_family"/>
    <property type="match status" value="1"/>
</dbReference>
<proteinExistence type="predicted"/>
<comment type="subcellular location">
    <subcellularLocation>
        <location evidence="1">Cell envelope</location>
    </subcellularLocation>
</comment>
<feature type="domain" description="Thioredoxin" evidence="4">
    <location>
        <begin position="34"/>
        <end position="176"/>
    </location>
</feature>
<accession>A0A2S6N9Q6</accession>